<evidence type="ECO:0000313" key="1">
    <source>
        <dbReference type="EMBL" id="KAG5286638.1"/>
    </source>
</evidence>
<evidence type="ECO:0000313" key="2">
    <source>
        <dbReference type="Proteomes" id="UP000823561"/>
    </source>
</evidence>
<proteinExistence type="predicted"/>
<comment type="caution">
    <text evidence="1">The sequence shown here is derived from an EMBL/GenBank/DDBJ whole genome shotgun (WGS) entry which is preliminary data.</text>
</comment>
<reference evidence="1 2" key="1">
    <citation type="submission" date="2020-10" db="EMBL/GenBank/DDBJ databases">
        <title>Chromosome-scale genome assembly of the Allis shad, Alosa alosa.</title>
        <authorList>
            <person name="Margot Z."/>
            <person name="Christophe K."/>
            <person name="Cabau C."/>
            <person name="Louis A."/>
            <person name="Berthelot C."/>
            <person name="Parey E."/>
            <person name="Roest Crollius H."/>
            <person name="Montfort J."/>
            <person name="Robinson-Rechavi M."/>
            <person name="Bucao C."/>
            <person name="Bouchez O."/>
            <person name="Gislard M."/>
            <person name="Lluch J."/>
            <person name="Milhes M."/>
            <person name="Lampietro C."/>
            <person name="Lopez Roques C."/>
            <person name="Donnadieu C."/>
            <person name="Braasch I."/>
            <person name="Desvignes T."/>
            <person name="Postlethwait J."/>
            <person name="Bobe J."/>
            <person name="Guiguen Y."/>
        </authorList>
    </citation>
    <scope>NUCLEOTIDE SEQUENCE [LARGE SCALE GENOMIC DNA]</scope>
    <source>
        <strain evidence="1">M-15738</strain>
        <tissue evidence="1">Blood</tissue>
    </source>
</reference>
<dbReference type="Proteomes" id="UP000823561">
    <property type="component" value="Chromosome 1"/>
</dbReference>
<keyword evidence="2" id="KW-1185">Reference proteome</keyword>
<accession>A0AAV6HHA1</accession>
<name>A0AAV6HHA1_9TELE</name>
<gene>
    <name evidence="1" type="ORF">AALO_G00017160</name>
</gene>
<dbReference type="AlphaFoldDB" id="A0AAV6HHA1"/>
<dbReference type="EMBL" id="JADWDJ010000001">
    <property type="protein sequence ID" value="KAG5286638.1"/>
    <property type="molecule type" value="Genomic_DNA"/>
</dbReference>
<organism evidence="1 2">
    <name type="scientific">Alosa alosa</name>
    <name type="common">allis shad</name>
    <dbReference type="NCBI Taxonomy" id="278164"/>
    <lineage>
        <taxon>Eukaryota</taxon>
        <taxon>Metazoa</taxon>
        <taxon>Chordata</taxon>
        <taxon>Craniata</taxon>
        <taxon>Vertebrata</taxon>
        <taxon>Euteleostomi</taxon>
        <taxon>Actinopterygii</taxon>
        <taxon>Neopterygii</taxon>
        <taxon>Teleostei</taxon>
        <taxon>Clupei</taxon>
        <taxon>Clupeiformes</taxon>
        <taxon>Clupeoidei</taxon>
        <taxon>Clupeidae</taxon>
        <taxon>Alosa</taxon>
    </lineage>
</organism>
<sequence>MSLHRCCTAVAAGTLQGENRYIDTLHRVEDEVHPCPTVVFHGSLNELKADTISIRLDGLTLTTGKMTIAIAIDHSHSTRVPLQHLCPVQCIISRPSCKYFNIHSDIFIPTLS</sequence>
<protein>
    <submittedName>
        <fullName evidence="1">Uncharacterized protein</fullName>
    </submittedName>
</protein>